<organism evidence="1 2">
    <name type="scientific">Caldibacillus debilis GB1</name>
    <dbReference type="NCBI Taxonomy" id="1339248"/>
    <lineage>
        <taxon>Bacteria</taxon>
        <taxon>Bacillati</taxon>
        <taxon>Bacillota</taxon>
        <taxon>Bacilli</taxon>
        <taxon>Bacillales</taxon>
        <taxon>Bacillaceae</taxon>
        <taxon>Caldibacillus</taxon>
    </lineage>
</organism>
<comment type="caution">
    <text evidence="1">The sequence shown here is derived from an EMBL/GenBank/DDBJ whole genome shotgun (WGS) entry which is preliminary data.</text>
</comment>
<name>A0A420VCK7_9BACI</name>
<reference evidence="1 2" key="1">
    <citation type="submission" date="2013-12" db="EMBL/GenBank/DDBJ databases">
        <title>Genome and proteome characterization of Caldibacillus debilis GB1 derived from a cellulolytic aero-tolerant co-culture.</title>
        <authorList>
            <person name="Wushke S.T."/>
            <person name="Zhang X."/>
            <person name="Fristensky B."/>
            <person name="Wilkins J.A."/>
            <person name="Levin D.B."/>
            <person name="Sparling R."/>
        </authorList>
    </citation>
    <scope>NUCLEOTIDE SEQUENCE [LARGE SCALE GENOMIC DNA]</scope>
    <source>
        <strain evidence="1 2">GB1</strain>
    </source>
</reference>
<dbReference type="Proteomes" id="UP000286235">
    <property type="component" value="Unassembled WGS sequence"/>
</dbReference>
<keyword evidence="2" id="KW-1185">Reference proteome</keyword>
<dbReference type="AlphaFoldDB" id="A0A420VCK7"/>
<protein>
    <submittedName>
        <fullName evidence="1">Uncharacterized protein</fullName>
    </submittedName>
</protein>
<evidence type="ECO:0000313" key="2">
    <source>
        <dbReference type="Proteomes" id="UP000286235"/>
    </source>
</evidence>
<sequence>MPHEYNVNAQCVKRGNEVPAQPDDVPVLRMVGRAVNRMMENNEFPFGLLIFFQCFFHERDVFSHIPYRSLAFAVLFVRIQNHKQGVPVGKPIVSTG</sequence>
<accession>A0A420VCK7</accession>
<proteinExistence type="predicted"/>
<gene>
    <name evidence="1" type="ORF">Cdeb_01683</name>
</gene>
<dbReference type="EMBL" id="AZRV01000045">
    <property type="protein sequence ID" value="RKO61367.1"/>
    <property type="molecule type" value="Genomic_DNA"/>
</dbReference>
<evidence type="ECO:0000313" key="1">
    <source>
        <dbReference type="EMBL" id="RKO61367.1"/>
    </source>
</evidence>